<evidence type="ECO:0000313" key="2">
    <source>
        <dbReference type="EMBL" id="ANV80742.1"/>
    </source>
</evidence>
<feature type="transmembrane region" description="Helical" evidence="1">
    <location>
        <begin position="126"/>
        <end position="145"/>
    </location>
</feature>
<keyword evidence="1" id="KW-1133">Transmembrane helix</keyword>
<organism evidence="2">
    <name type="scientific">uncultured Poseidoniia archaeon</name>
    <dbReference type="NCBI Taxonomy" id="1697135"/>
    <lineage>
        <taxon>Archaea</taxon>
        <taxon>Methanobacteriati</taxon>
        <taxon>Thermoplasmatota</taxon>
        <taxon>Candidatus Poseidoniia</taxon>
        <taxon>environmental samples</taxon>
    </lineage>
</organism>
<sequence length="218" mass="25027">MAYEETPYSIPEPSPWWLRGSAIFMSMMCIGMFFQVISGLITPLYLDLMPDDYTEIEPFPEDGTQEEIDNWTENEIFWSQTIDYVNGLENMLFYSVIYGIILFFIGLISIPVLWSGNRDLGLKMTSIWFVIYVVSQVHLISMLYLDVGFYPDYDFGSETGRVAIPDFIESLSLLVSVIQILFCNTILFAFLALVYSKTKKQTNFDIPSGFHNSPPSQD</sequence>
<keyword evidence="1" id="KW-0472">Membrane</keyword>
<reference evidence="2" key="2">
    <citation type="journal article" date="2015" name="ISME J.">
        <title>A new class of marine Euryarchaeota group II from the Mediterranean deep chlorophyll maximum.</title>
        <authorList>
            <person name="Martin-Cuadrado A.B."/>
            <person name="Garcia-Heredia I."/>
            <person name="Molto A.G."/>
            <person name="Lopez-Ubeda R."/>
            <person name="Kimes N."/>
            <person name="Lopez-Garcia P."/>
            <person name="Moreira D."/>
            <person name="Rodriguez-Valera F."/>
        </authorList>
    </citation>
    <scope>NUCLEOTIDE SEQUENCE</scope>
</reference>
<reference evidence="2" key="1">
    <citation type="submission" date="2014-11" db="EMBL/GenBank/DDBJ databases">
        <authorList>
            <person name="Zhu J."/>
            <person name="Qi W."/>
            <person name="Song R."/>
        </authorList>
    </citation>
    <scope>NUCLEOTIDE SEQUENCE</scope>
</reference>
<proteinExistence type="predicted"/>
<feature type="transmembrane region" description="Helical" evidence="1">
    <location>
        <begin position="21"/>
        <end position="46"/>
    </location>
</feature>
<accession>A0A1B1TEQ8</accession>
<protein>
    <submittedName>
        <fullName evidence="2">Uncharacterized protein</fullName>
    </submittedName>
</protein>
<feature type="transmembrane region" description="Helical" evidence="1">
    <location>
        <begin position="171"/>
        <end position="195"/>
    </location>
</feature>
<name>A0A1B1TEQ8_9ARCH</name>
<feature type="transmembrane region" description="Helical" evidence="1">
    <location>
        <begin position="91"/>
        <end position="114"/>
    </location>
</feature>
<dbReference type="AlphaFoldDB" id="A0A1B1TEQ8"/>
<keyword evidence="1" id="KW-0812">Transmembrane</keyword>
<dbReference type="EMBL" id="KP211904">
    <property type="protein sequence ID" value="ANV80742.1"/>
    <property type="molecule type" value="Genomic_DNA"/>
</dbReference>
<evidence type="ECO:0000256" key="1">
    <source>
        <dbReference type="SAM" id="Phobius"/>
    </source>
</evidence>